<dbReference type="Proteomes" id="UP000001861">
    <property type="component" value="Unassembled WGS sequence"/>
</dbReference>
<dbReference type="HOGENOM" id="CLU_2996432_0_0_1"/>
<name>D6RP44_COPC7</name>
<organism evidence="1 2">
    <name type="scientific">Coprinopsis cinerea (strain Okayama-7 / 130 / ATCC MYA-4618 / FGSC 9003)</name>
    <name type="common">Inky cap fungus</name>
    <name type="synonym">Hormographiella aspergillata</name>
    <dbReference type="NCBI Taxonomy" id="240176"/>
    <lineage>
        <taxon>Eukaryota</taxon>
        <taxon>Fungi</taxon>
        <taxon>Dikarya</taxon>
        <taxon>Basidiomycota</taxon>
        <taxon>Agaricomycotina</taxon>
        <taxon>Agaricomycetes</taxon>
        <taxon>Agaricomycetidae</taxon>
        <taxon>Agaricales</taxon>
        <taxon>Agaricineae</taxon>
        <taxon>Psathyrellaceae</taxon>
        <taxon>Coprinopsis</taxon>
    </lineage>
</organism>
<protein>
    <submittedName>
        <fullName evidence="1">Uncharacterized protein</fullName>
    </submittedName>
</protein>
<dbReference type="RefSeq" id="XP_002910619.1">
    <property type="nucleotide sequence ID" value="XM_002910573.1"/>
</dbReference>
<dbReference type="GeneID" id="9378129"/>
<accession>D6RP44</accession>
<reference evidence="1 2" key="1">
    <citation type="journal article" date="2010" name="Proc. Natl. Acad. Sci. U.S.A.">
        <title>Insights into evolution of multicellular fungi from the assembled chromosomes of the mushroom Coprinopsis cinerea (Coprinus cinereus).</title>
        <authorList>
            <person name="Stajich J.E."/>
            <person name="Wilke S.K."/>
            <person name="Ahren D."/>
            <person name="Au C.H."/>
            <person name="Birren B.W."/>
            <person name="Borodovsky M."/>
            <person name="Burns C."/>
            <person name="Canback B."/>
            <person name="Casselton L.A."/>
            <person name="Cheng C.K."/>
            <person name="Deng J."/>
            <person name="Dietrich F.S."/>
            <person name="Fargo D.C."/>
            <person name="Farman M.L."/>
            <person name="Gathman A.C."/>
            <person name="Goldberg J."/>
            <person name="Guigo R."/>
            <person name="Hoegger P.J."/>
            <person name="Hooker J.B."/>
            <person name="Huggins A."/>
            <person name="James T.Y."/>
            <person name="Kamada T."/>
            <person name="Kilaru S."/>
            <person name="Kodira C."/>
            <person name="Kues U."/>
            <person name="Kupfer D."/>
            <person name="Kwan H.S."/>
            <person name="Lomsadze A."/>
            <person name="Li W."/>
            <person name="Lilly W.W."/>
            <person name="Ma L.J."/>
            <person name="Mackey A.J."/>
            <person name="Manning G."/>
            <person name="Martin F."/>
            <person name="Muraguchi H."/>
            <person name="Natvig D.O."/>
            <person name="Palmerini H."/>
            <person name="Ramesh M.A."/>
            <person name="Rehmeyer C.J."/>
            <person name="Roe B.A."/>
            <person name="Shenoy N."/>
            <person name="Stanke M."/>
            <person name="Ter-Hovhannisyan V."/>
            <person name="Tunlid A."/>
            <person name="Velagapudi R."/>
            <person name="Vision T.J."/>
            <person name="Zeng Q."/>
            <person name="Zolan M.E."/>
            <person name="Pukkila P.J."/>
        </authorList>
    </citation>
    <scope>NUCLEOTIDE SEQUENCE [LARGE SCALE GENOMIC DNA]</scope>
    <source>
        <strain evidence="2">Okayama-7 / 130 / ATCC MYA-4618 / FGSC 9003</strain>
    </source>
</reference>
<dbReference type="InParanoid" id="D6RP44"/>
<dbReference type="VEuPathDB" id="FungiDB:CC1G_14950"/>
<proteinExistence type="predicted"/>
<comment type="caution">
    <text evidence="1">The sequence shown here is derived from an EMBL/GenBank/DDBJ whole genome shotgun (WGS) entry which is preliminary data.</text>
</comment>
<evidence type="ECO:0000313" key="1">
    <source>
        <dbReference type="EMBL" id="EFI27125.1"/>
    </source>
</evidence>
<evidence type="ECO:0000313" key="2">
    <source>
        <dbReference type="Proteomes" id="UP000001861"/>
    </source>
</evidence>
<dbReference type="KEGG" id="cci:CC1G_14950"/>
<gene>
    <name evidence="1" type="ORF">CC1G_14950</name>
</gene>
<dbReference type="AlphaFoldDB" id="D6RP44"/>
<keyword evidence="2" id="KW-1185">Reference proteome</keyword>
<dbReference type="EMBL" id="AACS02000008">
    <property type="protein sequence ID" value="EFI27125.1"/>
    <property type="molecule type" value="Genomic_DNA"/>
</dbReference>
<sequence>MMPTKIGSWPFQVRLLIVPEDSVKLGIAGEQTVNVNANHSNVCKFRVSQDAGFVLGS</sequence>